<organism evidence="3">
    <name type="scientific">uncultured Chloroflexia bacterium</name>
    <dbReference type="NCBI Taxonomy" id="1672391"/>
    <lineage>
        <taxon>Bacteria</taxon>
        <taxon>Bacillati</taxon>
        <taxon>Chloroflexota</taxon>
        <taxon>Chloroflexia</taxon>
        <taxon>environmental samples</taxon>
    </lineage>
</organism>
<evidence type="ECO:0000256" key="1">
    <source>
        <dbReference type="ARBA" id="ARBA00001933"/>
    </source>
</evidence>
<evidence type="ECO:0008006" key="4">
    <source>
        <dbReference type="Google" id="ProtNLM"/>
    </source>
</evidence>
<dbReference type="GO" id="GO:0030170">
    <property type="term" value="F:pyridoxal phosphate binding"/>
    <property type="evidence" value="ECO:0007669"/>
    <property type="project" value="InterPro"/>
</dbReference>
<gene>
    <name evidence="3" type="ORF">AVDCRST_MAG93-1011</name>
</gene>
<dbReference type="InterPro" id="IPR015422">
    <property type="entry name" value="PyrdxlP-dep_Trfase_small"/>
</dbReference>
<dbReference type="InterPro" id="IPR005814">
    <property type="entry name" value="Aminotrans_3"/>
</dbReference>
<evidence type="ECO:0000313" key="3">
    <source>
        <dbReference type="EMBL" id="CAA9233963.1"/>
    </source>
</evidence>
<dbReference type="AlphaFoldDB" id="A0A6J4HXM1"/>
<dbReference type="GO" id="GO:0008483">
    <property type="term" value="F:transaminase activity"/>
    <property type="evidence" value="ECO:0007669"/>
    <property type="project" value="InterPro"/>
</dbReference>
<dbReference type="EMBL" id="CADCTR010000337">
    <property type="protein sequence ID" value="CAA9233963.1"/>
    <property type="molecule type" value="Genomic_DNA"/>
</dbReference>
<keyword evidence="2" id="KW-0663">Pyridoxal phosphate</keyword>
<dbReference type="Gene3D" id="3.40.640.10">
    <property type="entry name" value="Type I PLP-dependent aspartate aminotransferase-like (Major domain)"/>
    <property type="match status" value="1"/>
</dbReference>
<accession>A0A6J4HXM1</accession>
<proteinExistence type="predicted"/>
<reference evidence="3" key="1">
    <citation type="submission" date="2020-02" db="EMBL/GenBank/DDBJ databases">
        <authorList>
            <person name="Meier V. D."/>
        </authorList>
    </citation>
    <scope>NUCLEOTIDE SEQUENCE</scope>
    <source>
        <strain evidence="3">AVDCRST_MAG93</strain>
    </source>
</reference>
<feature type="non-terminal residue" evidence="3">
    <location>
        <position position="1"/>
    </location>
</feature>
<dbReference type="SUPFAM" id="SSF53383">
    <property type="entry name" value="PLP-dependent transferases"/>
    <property type="match status" value="1"/>
</dbReference>
<dbReference type="PANTHER" id="PTHR43713:SF3">
    <property type="entry name" value="GLUTAMATE-1-SEMIALDEHYDE 2,1-AMINOMUTASE 1, CHLOROPLASTIC-RELATED"/>
    <property type="match status" value="1"/>
</dbReference>
<protein>
    <recommendedName>
        <fullName evidence="4">Glutamate-1-semialdehyde 2,1-aminomutase</fullName>
    </recommendedName>
</protein>
<dbReference type="InterPro" id="IPR015424">
    <property type="entry name" value="PyrdxlP-dep_Trfase"/>
</dbReference>
<dbReference type="Pfam" id="PF00202">
    <property type="entry name" value="Aminotran_3"/>
    <property type="match status" value="1"/>
</dbReference>
<dbReference type="InterPro" id="IPR015421">
    <property type="entry name" value="PyrdxlP-dep_Trfase_major"/>
</dbReference>
<comment type="cofactor">
    <cofactor evidence="1">
        <name>pyridoxal 5'-phosphate</name>
        <dbReference type="ChEBI" id="CHEBI:597326"/>
    </cofactor>
</comment>
<evidence type="ECO:0000256" key="2">
    <source>
        <dbReference type="ARBA" id="ARBA00022898"/>
    </source>
</evidence>
<name>A0A6J4HXM1_9CHLR</name>
<sequence>KAFGGGMPISAIVGTREVMRHLRPEGRSEISGTYLAHLTAVLAASAALDEYAQPGFYKRLEVLGKHFYGRFQDLIEQSGVPARLQYVGPRFGIYFGVRDKVKNYRQAATQDSDMLHTFVAGCIRRGVYFHVAAHHGFGAAHTEADLTLALDAIAGALEDVRRSFGVGS</sequence>
<dbReference type="Gene3D" id="3.90.1150.10">
    <property type="entry name" value="Aspartate Aminotransferase, domain 1"/>
    <property type="match status" value="1"/>
</dbReference>
<dbReference type="PANTHER" id="PTHR43713">
    <property type="entry name" value="GLUTAMATE-1-SEMIALDEHYDE 2,1-AMINOMUTASE"/>
    <property type="match status" value="1"/>
</dbReference>